<dbReference type="AlphaFoldDB" id="A0A5A7PFW9"/>
<organism evidence="1 2">
    <name type="scientific">Striga asiatica</name>
    <name type="common">Asiatic witchweed</name>
    <name type="synonym">Buchnera asiatica</name>
    <dbReference type="NCBI Taxonomy" id="4170"/>
    <lineage>
        <taxon>Eukaryota</taxon>
        <taxon>Viridiplantae</taxon>
        <taxon>Streptophyta</taxon>
        <taxon>Embryophyta</taxon>
        <taxon>Tracheophyta</taxon>
        <taxon>Spermatophyta</taxon>
        <taxon>Magnoliopsida</taxon>
        <taxon>eudicotyledons</taxon>
        <taxon>Gunneridae</taxon>
        <taxon>Pentapetalae</taxon>
        <taxon>asterids</taxon>
        <taxon>lamiids</taxon>
        <taxon>Lamiales</taxon>
        <taxon>Orobanchaceae</taxon>
        <taxon>Buchnereae</taxon>
        <taxon>Striga</taxon>
    </lineage>
</organism>
<protein>
    <submittedName>
        <fullName evidence="1">Ras-related small GTP-binding family protein</fullName>
    </submittedName>
</protein>
<sequence length="164" mass="19339">MKKRKFQFHLNIKKRILWRISILRRCMRSVISRFRACCWVARSAVRYRHLLPQPRPNNHGPAQAHVENPGRRDSFSDLVSLKIGLLATPTLEKQAFCVIQWYQEARKWNQARAYAKAMKGTLFFSSATYNINVNKIFKFVTAKLFNLSWNLERNLNIGEPIIDF</sequence>
<gene>
    <name evidence="1" type="ORF">STAS_07598</name>
</gene>
<name>A0A5A7PFW9_STRAF</name>
<dbReference type="OrthoDB" id="6585768at2759"/>
<dbReference type="EMBL" id="BKCP01004505">
    <property type="protein sequence ID" value="GER31584.1"/>
    <property type="molecule type" value="Genomic_DNA"/>
</dbReference>
<accession>A0A5A7PFW9</accession>
<keyword evidence="2" id="KW-1185">Reference proteome</keyword>
<comment type="caution">
    <text evidence="1">The sequence shown here is derived from an EMBL/GenBank/DDBJ whole genome shotgun (WGS) entry which is preliminary data.</text>
</comment>
<proteinExistence type="predicted"/>
<evidence type="ECO:0000313" key="1">
    <source>
        <dbReference type="EMBL" id="GER31584.1"/>
    </source>
</evidence>
<evidence type="ECO:0000313" key="2">
    <source>
        <dbReference type="Proteomes" id="UP000325081"/>
    </source>
</evidence>
<dbReference type="Proteomes" id="UP000325081">
    <property type="component" value="Unassembled WGS sequence"/>
</dbReference>
<reference evidence="2" key="1">
    <citation type="journal article" date="2019" name="Curr. Biol.">
        <title>Genome Sequence of Striga asiatica Provides Insight into the Evolution of Plant Parasitism.</title>
        <authorList>
            <person name="Yoshida S."/>
            <person name="Kim S."/>
            <person name="Wafula E.K."/>
            <person name="Tanskanen J."/>
            <person name="Kim Y.M."/>
            <person name="Honaas L."/>
            <person name="Yang Z."/>
            <person name="Spallek T."/>
            <person name="Conn C.E."/>
            <person name="Ichihashi Y."/>
            <person name="Cheong K."/>
            <person name="Cui S."/>
            <person name="Der J.P."/>
            <person name="Gundlach H."/>
            <person name="Jiao Y."/>
            <person name="Hori C."/>
            <person name="Ishida J.K."/>
            <person name="Kasahara H."/>
            <person name="Kiba T."/>
            <person name="Kim M.S."/>
            <person name="Koo N."/>
            <person name="Laohavisit A."/>
            <person name="Lee Y.H."/>
            <person name="Lumba S."/>
            <person name="McCourt P."/>
            <person name="Mortimer J.C."/>
            <person name="Mutuku J.M."/>
            <person name="Nomura T."/>
            <person name="Sasaki-Sekimoto Y."/>
            <person name="Seto Y."/>
            <person name="Wang Y."/>
            <person name="Wakatake T."/>
            <person name="Sakakibara H."/>
            <person name="Demura T."/>
            <person name="Yamaguchi S."/>
            <person name="Yoneyama K."/>
            <person name="Manabe R.I."/>
            <person name="Nelson D.C."/>
            <person name="Schulman A.H."/>
            <person name="Timko M.P."/>
            <person name="dePamphilis C.W."/>
            <person name="Choi D."/>
            <person name="Shirasu K."/>
        </authorList>
    </citation>
    <scope>NUCLEOTIDE SEQUENCE [LARGE SCALE GENOMIC DNA]</scope>
    <source>
        <strain evidence="2">cv. UVA1</strain>
    </source>
</reference>